<accession>A0A9Q0MV20</accession>
<dbReference type="OrthoDB" id="19653at2759"/>
<dbReference type="PROSITE" id="PS00122">
    <property type="entry name" value="CARBOXYLESTERASE_B_1"/>
    <property type="match status" value="1"/>
</dbReference>
<dbReference type="InterPro" id="IPR002018">
    <property type="entry name" value="CarbesteraseB"/>
</dbReference>
<sequence>MLKVLTLIVFTVAVVSSIPAGPTNDPLVVQTTGGLVRGERLSCGLLCNYSSFKGIPYGKAPVGELRFRAPLPHEGWEGIREANEHGLICPQNGILFGSNADDEDCLSLNVYSPNLNRRLPVMVWIYGGSFSSGSGNSFIYGPNFFVGEGVVLVTMNYRVGALGFLSTGDENAPGNYGMKDIILSLKWVQDNIANFGGDPNDVTIFGESAGGAATHYLILSPEAKGLFHKAISQSGSAINPWAYQPDPEAVAHQLAKDMGITFTDNADLIRQLREAKPSEMNHATPGMLDYPIPRGHSAIPFVPSLDPANVAPEERFLPEEPIVLMNKGEFARVPYVTGFNDGESLFNILEDFLDPNIWDYYNSQPEIMVPRTWNVSKGSDESISITNDISQFYFAGRQLSRDVRYQYTQYNTDLMFAFGIDQTANIHASIQDEPVYYYKFSFTGALNLVKQLLLLQNYPGAVHADDIPYLFQITSIPAPLLPNNPAIIMRRLMVRLWTNFAKTGNPTPPNDPIATVPWQPVDGDQQYYEIGTVVFSGRNPHGDRMQFWNEMKYKLH</sequence>
<dbReference type="InterPro" id="IPR050309">
    <property type="entry name" value="Type-B_Carboxylest/Lipase"/>
</dbReference>
<keyword evidence="2" id="KW-0719">Serine esterase</keyword>
<evidence type="ECO:0000313" key="9">
    <source>
        <dbReference type="Proteomes" id="UP001151699"/>
    </source>
</evidence>
<feature type="domain" description="Carboxylesterase type B" evidence="7">
    <location>
        <begin position="27"/>
        <end position="548"/>
    </location>
</feature>
<evidence type="ECO:0000256" key="5">
    <source>
        <dbReference type="ARBA" id="ARBA00023180"/>
    </source>
</evidence>
<keyword evidence="6" id="KW-0732">Signal</keyword>
<gene>
    <name evidence="8" type="primary">Tcjhe_10</name>
    <name evidence="8" type="ORF">Bhyg_10520</name>
</gene>
<evidence type="ECO:0000256" key="6">
    <source>
        <dbReference type="RuleBase" id="RU361235"/>
    </source>
</evidence>
<evidence type="ECO:0000259" key="7">
    <source>
        <dbReference type="Pfam" id="PF00135"/>
    </source>
</evidence>
<name>A0A9Q0MV20_9DIPT</name>
<comment type="caution">
    <text evidence="8">The sequence shown here is derived from an EMBL/GenBank/DDBJ whole genome shotgun (WGS) entry which is preliminary data.</text>
</comment>
<dbReference type="EMBL" id="WJQU01000003">
    <property type="protein sequence ID" value="KAJ6637789.1"/>
    <property type="molecule type" value="Genomic_DNA"/>
</dbReference>
<keyword evidence="5" id="KW-0325">Glycoprotein</keyword>
<dbReference type="PANTHER" id="PTHR11559">
    <property type="entry name" value="CARBOXYLESTERASE"/>
    <property type="match status" value="1"/>
</dbReference>
<evidence type="ECO:0000313" key="8">
    <source>
        <dbReference type="EMBL" id="KAJ6637789.1"/>
    </source>
</evidence>
<dbReference type="Pfam" id="PF00135">
    <property type="entry name" value="COesterase"/>
    <property type="match status" value="1"/>
</dbReference>
<feature type="signal peptide" evidence="6">
    <location>
        <begin position="1"/>
        <end position="17"/>
    </location>
</feature>
<proteinExistence type="inferred from homology"/>
<dbReference type="GO" id="GO:0052689">
    <property type="term" value="F:carboxylic ester hydrolase activity"/>
    <property type="evidence" value="ECO:0007669"/>
    <property type="project" value="UniProtKB-KW"/>
</dbReference>
<dbReference type="Gene3D" id="3.40.50.1820">
    <property type="entry name" value="alpha/beta hydrolase"/>
    <property type="match status" value="1"/>
</dbReference>
<evidence type="ECO:0000256" key="2">
    <source>
        <dbReference type="ARBA" id="ARBA00022487"/>
    </source>
</evidence>
<evidence type="ECO:0000256" key="3">
    <source>
        <dbReference type="ARBA" id="ARBA00022801"/>
    </source>
</evidence>
<evidence type="ECO:0000256" key="1">
    <source>
        <dbReference type="ARBA" id="ARBA00005964"/>
    </source>
</evidence>
<keyword evidence="9" id="KW-1185">Reference proteome</keyword>
<evidence type="ECO:0000256" key="4">
    <source>
        <dbReference type="ARBA" id="ARBA00023157"/>
    </source>
</evidence>
<dbReference type="SUPFAM" id="SSF53474">
    <property type="entry name" value="alpha/beta-Hydrolases"/>
    <property type="match status" value="1"/>
</dbReference>
<dbReference type="Proteomes" id="UP001151699">
    <property type="component" value="Chromosome X"/>
</dbReference>
<dbReference type="InterPro" id="IPR019826">
    <property type="entry name" value="Carboxylesterase_B_AS"/>
</dbReference>
<dbReference type="InterPro" id="IPR029058">
    <property type="entry name" value="AB_hydrolase_fold"/>
</dbReference>
<protein>
    <recommendedName>
        <fullName evidence="6">Carboxylic ester hydrolase</fullName>
        <ecNumber evidence="6">3.1.1.-</ecNumber>
    </recommendedName>
</protein>
<keyword evidence="4" id="KW-1015">Disulfide bond</keyword>
<feature type="chain" id="PRO_5040529234" description="Carboxylic ester hydrolase" evidence="6">
    <location>
        <begin position="18"/>
        <end position="556"/>
    </location>
</feature>
<dbReference type="EC" id="3.1.1.-" evidence="6"/>
<comment type="similarity">
    <text evidence="1 6">Belongs to the type-B carboxylesterase/lipase family.</text>
</comment>
<organism evidence="8 9">
    <name type="scientific">Pseudolycoriella hygida</name>
    <dbReference type="NCBI Taxonomy" id="35572"/>
    <lineage>
        <taxon>Eukaryota</taxon>
        <taxon>Metazoa</taxon>
        <taxon>Ecdysozoa</taxon>
        <taxon>Arthropoda</taxon>
        <taxon>Hexapoda</taxon>
        <taxon>Insecta</taxon>
        <taxon>Pterygota</taxon>
        <taxon>Neoptera</taxon>
        <taxon>Endopterygota</taxon>
        <taxon>Diptera</taxon>
        <taxon>Nematocera</taxon>
        <taxon>Sciaroidea</taxon>
        <taxon>Sciaridae</taxon>
        <taxon>Pseudolycoriella</taxon>
    </lineage>
</organism>
<dbReference type="AlphaFoldDB" id="A0A9Q0MV20"/>
<keyword evidence="3 6" id="KW-0378">Hydrolase</keyword>
<reference evidence="8" key="1">
    <citation type="submission" date="2022-07" db="EMBL/GenBank/DDBJ databases">
        <authorList>
            <person name="Trinca V."/>
            <person name="Uliana J.V.C."/>
            <person name="Torres T.T."/>
            <person name="Ward R.J."/>
            <person name="Monesi N."/>
        </authorList>
    </citation>
    <scope>NUCLEOTIDE SEQUENCE</scope>
    <source>
        <strain evidence="8">HSMRA1968</strain>
        <tissue evidence="8">Whole embryos</tissue>
    </source>
</reference>